<evidence type="ECO:0000256" key="4">
    <source>
        <dbReference type="ARBA" id="ARBA00022801"/>
    </source>
</evidence>
<reference evidence="7" key="1">
    <citation type="submission" date="2022-10" db="EMBL/GenBank/DDBJ databases">
        <authorList>
            <person name="Botero Cardona J."/>
        </authorList>
    </citation>
    <scope>NUCLEOTIDE SEQUENCE</scope>
    <source>
        <strain evidence="7">LMG 31819</strain>
        <strain evidence="6">R-53529</strain>
    </source>
</reference>
<organism evidence="7 8">
    <name type="scientific">Commensalibacter communis</name>
    <dbReference type="NCBI Taxonomy" id="2972786"/>
    <lineage>
        <taxon>Bacteria</taxon>
        <taxon>Pseudomonadati</taxon>
        <taxon>Pseudomonadota</taxon>
        <taxon>Alphaproteobacteria</taxon>
        <taxon>Acetobacterales</taxon>
        <taxon>Acetobacteraceae</taxon>
    </lineage>
</organism>
<dbReference type="PANTHER" id="PTHR12917">
    <property type="entry name" value="ASPARTYL PROTEASE DDI-RELATED"/>
    <property type="match status" value="1"/>
</dbReference>
<feature type="signal peptide" evidence="5">
    <location>
        <begin position="1"/>
        <end position="26"/>
    </location>
</feature>
<accession>A0A9W4TL41</accession>
<dbReference type="Gene3D" id="2.40.70.10">
    <property type="entry name" value="Acid Proteases"/>
    <property type="match status" value="2"/>
</dbReference>
<dbReference type="Proteomes" id="UP001154259">
    <property type="component" value="Unassembled WGS sequence"/>
</dbReference>
<dbReference type="Pfam" id="PF13975">
    <property type="entry name" value="gag-asp_proteas"/>
    <property type="match status" value="1"/>
</dbReference>
<sequence length="313" mass="34796">MKKTLIFCFFSLFILLHSAASNDVQAQTSCDYEKLGQASLKDVGGFLLVTVSINGHPFNMVVDTGSEGSLIFPEGAKLLNLPIDPNRQTVVQGPRGGQELVKNVFIRQMKLGQLTIGPLSVPLGNLPTYPKLDIPVIGLIGGDILSHFDLDFNIKSGILSFWHIESNSMLCHVPPFWGDEMQSVALKMIGHRPFVTVKVDGKPLVALLDSGARSRIVSFETAIKIGVPYHVLTKDPGGIASGVDMRSSRYYWHKFKTFQLGQDIEHNPILTVSQLYDSMNMLIGSDWFASRHVWVSYSRQKLYFMNNPADKKK</sequence>
<evidence type="ECO:0000256" key="3">
    <source>
        <dbReference type="ARBA" id="ARBA00022750"/>
    </source>
</evidence>
<evidence type="ECO:0000313" key="7">
    <source>
        <dbReference type="EMBL" id="CAI3934955.1"/>
    </source>
</evidence>
<dbReference type="InterPro" id="IPR034122">
    <property type="entry name" value="Retropepsin-like_bacterial"/>
</dbReference>
<comment type="similarity">
    <text evidence="1">Belongs to the DDI1 family.</text>
</comment>
<dbReference type="EMBL" id="CAMXCM010000001">
    <property type="protein sequence ID" value="CAI3934955.1"/>
    <property type="molecule type" value="Genomic_DNA"/>
</dbReference>
<dbReference type="Pfam" id="PF13650">
    <property type="entry name" value="Asp_protease_2"/>
    <property type="match status" value="1"/>
</dbReference>
<evidence type="ECO:0000256" key="2">
    <source>
        <dbReference type="ARBA" id="ARBA00022670"/>
    </source>
</evidence>
<evidence type="ECO:0000313" key="6">
    <source>
        <dbReference type="EMBL" id="CAI3925867.1"/>
    </source>
</evidence>
<gene>
    <name evidence="6" type="ORF">R53529_LOCUS224</name>
    <name evidence="7" type="ORF">R53530_LOCUS877</name>
</gene>
<comment type="caution">
    <text evidence="7">The sequence shown here is derived from an EMBL/GenBank/DDBJ whole genome shotgun (WGS) entry which is preliminary data.</text>
</comment>
<proteinExistence type="inferred from homology"/>
<keyword evidence="5" id="KW-0732">Signal</keyword>
<keyword evidence="9" id="KW-1185">Reference proteome</keyword>
<evidence type="ECO:0000256" key="5">
    <source>
        <dbReference type="SAM" id="SignalP"/>
    </source>
</evidence>
<dbReference type="RefSeq" id="WP_271788680.1">
    <property type="nucleotide sequence ID" value="NZ_CAMXCJ010000002.1"/>
</dbReference>
<dbReference type="InterPro" id="IPR021109">
    <property type="entry name" value="Peptidase_aspartic_dom_sf"/>
</dbReference>
<evidence type="ECO:0000313" key="8">
    <source>
        <dbReference type="Proteomes" id="UP001154255"/>
    </source>
</evidence>
<dbReference type="CDD" id="cd05483">
    <property type="entry name" value="retropepsin_like_bacteria"/>
    <property type="match status" value="1"/>
</dbReference>
<protein>
    <submittedName>
        <fullName evidence="6 7">Predicted aspartyl protease</fullName>
    </submittedName>
</protein>
<dbReference type="PANTHER" id="PTHR12917:SF1">
    <property type="entry name" value="AT13091P"/>
    <property type="match status" value="1"/>
</dbReference>
<dbReference type="AlphaFoldDB" id="A0A9W4TL41"/>
<keyword evidence="2 7" id="KW-0645">Protease</keyword>
<dbReference type="Proteomes" id="UP001154255">
    <property type="component" value="Unassembled WGS sequence"/>
</dbReference>
<name>A0A9W4TL41_9PROT</name>
<keyword evidence="4" id="KW-0378">Hydrolase</keyword>
<feature type="chain" id="PRO_5040861667" evidence="5">
    <location>
        <begin position="27"/>
        <end position="313"/>
    </location>
</feature>
<dbReference type="EMBL" id="CAMXCS010000001">
    <property type="protein sequence ID" value="CAI3925867.1"/>
    <property type="molecule type" value="Genomic_DNA"/>
</dbReference>
<evidence type="ECO:0000313" key="9">
    <source>
        <dbReference type="Proteomes" id="UP001154259"/>
    </source>
</evidence>
<keyword evidence="3" id="KW-0064">Aspartyl protease</keyword>
<evidence type="ECO:0000256" key="1">
    <source>
        <dbReference type="ARBA" id="ARBA00009136"/>
    </source>
</evidence>
<dbReference type="GO" id="GO:0006508">
    <property type="term" value="P:proteolysis"/>
    <property type="evidence" value="ECO:0007669"/>
    <property type="project" value="UniProtKB-KW"/>
</dbReference>
<dbReference type="GO" id="GO:0004190">
    <property type="term" value="F:aspartic-type endopeptidase activity"/>
    <property type="evidence" value="ECO:0007669"/>
    <property type="project" value="UniProtKB-KW"/>
</dbReference>
<dbReference type="SUPFAM" id="SSF50630">
    <property type="entry name" value="Acid proteases"/>
    <property type="match status" value="2"/>
</dbReference>